<name>A0AA96ZVR9_9EURY</name>
<dbReference type="EMBL" id="CP131060">
    <property type="protein sequence ID" value="WNY25147.1"/>
    <property type="molecule type" value="Genomic_DNA"/>
</dbReference>
<gene>
    <name evidence="2" type="ORF">MsAc7_06890</name>
</gene>
<dbReference type="AlphaFoldDB" id="A0AA96ZVR9"/>
<keyword evidence="1" id="KW-0812">Transmembrane</keyword>
<protein>
    <submittedName>
        <fullName evidence="2">Uncharacterized protein</fullName>
    </submittedName>
</protein>
<evidence type="ECO:0000313" key="3">
    <source>
        <dbReference type="Proteomes" id="UP001303587"/>
    </source>
</evidence>
<evidence type="ECO:0000313" key="2">
    <source>
        <dbReference type="EMBL" id="WNY25147.1"/>
    </source>
</evidence>
<reference evidence="2 3" key="1">
    <citation type="submission" date="2023-07" db="EMBL/GenBank/DDBJ databases">
        <title>Closed genoem sequence of Methanosarcinaceae archaeon Ac7.</title>
        <authorList>
            <person name="Poehlein A."/>
            <person name="Protasov E."/>
            <person name="Platt K."/>
            <person name="Reeh H."/>
            <person name="Daniel R."/>
            <person name="Brune A."/>
        </authorList>
    </citation>
    <scope>NUCLEOTIDE SEQUENCE [LARGE SCALE GENOMIC DNA]</scope>
    <source>
        <strain evidence="2 3">Ac7</strain>
    </source>
</reference>
<keyword evidence="1" id="KW-1133">Transmembrane helix</keyword>
<proteinExistence type="predicted"/>
<dbReference type="Proteomes" id="UP001303587">
    <property type="component" value="Chromosome"/>
</dbReference>
<feature type="transmembrane region" description="Helical" evidence="1">
    <location>
        <begin position="170"/>
        <end position="190"/>
    </location>
</feature>
<keyword evidence="1" id="KW-0472">Membrane</keyword>
<accession>A0AA96ZVR9</accession>
<sequence>MSTELSFKSSNQKSTAILLLAILVLAFAFGTSMDFLQNDHTVYAKPGETISIKWETVMDEGYFVQYQPTPYEIRARYSWISDDETISSKTLASNEHLSGTLKVKMPTTPGTYTVRISEHLRVPPNNTNYWTGSGKFTVNVIVTDDIPAGNNNSTGNNTDNEIPITIEKTLLKLVVCAVVIGCLGILYFYVKRKERLKNE</sequence>
<keyword evidence="3" id="KW-1185">Reference proteome</keyword>
<dbReference type="RefSeq" id="WP_338103188.1">
    <property type="nucleotide sequence ID" value="NZ_CP131060.1"/>
</dbReference>
<organism evidence="2 3">
    <name type="scientific">Methanolapillus millepedarum</name>
    <dbReference type="NCBI Taxonomy" id="3028296"/>
    <lineage>
        <taxon>Archaea</taxon>
        <taxon>Methanobacteriati</taxon>
        <taxon>Methanobacteriota</taxon>
        <taxon>Stenosarchaea group</taxon>
        <taxon>Methanomicrobia</taxon>
        <taxon>Methanosarcinales</taxon>
        <taxon>Methanosarcinaceae</taxon>
        <taxon>Methanolapillus</taxon>
    </lineage>
</organism>
<dbReference type="GeneID" id="89229804"/>
<evidence type="ECO:0000256" key="1">
    <source>
        <dbReference type="SAM" id="Phobius"/>
    </source>
</evidence>